<comment type="caution">
    <text evidence="4">The sequence shown here is derived from an EMBL/GenBank/DDBJ whole genome shotgun (WGS) entry which is preliminary data.</text>
</comment>
<dbReference type="GO" id="GO:0051276">
    <property type="term" value="P:chromosome organization"/>
    <property type="evidence" value="ECO:0007669"/>
    <property type="project" value="UniProtKB-ARBA"/>
</dbReference>
<evidence type="ECO:0000256" key="1">
    <source>
        <dbReference type="ARBA" id="ARBA00023306"/>
    </source>
</evidence>
<dbReference type="GO" id="GO:0005524">
    <property type="term" value="F:ATP binding"/>
    <property type="evidence" value="ECO:0007669"/>
    <property type="project" value="InterPro"/>
</dbReference>
<dbReference type="AlphaFoldDB" id="A0AAW2QRG9"/>
<dbReference type="InterPro" id="IPR027417">
    <property type="entry name" value="P-loop_NTPase"/>
</dbReference>
<reference evidence="4" key="1">
    <citation type="submission" date="2020-06" db="EMBL/GenBank/DDBJ databases">
        <authorList>
            <person name="Li T."/>
            <person name="Hu X."/>
            <person name="Zhang T."/>
            <person name="Song X."/>
            <person name="Zhang H."/>
            <person name="Dai N."/>
            <person name="Sheng W."/>
            <person name="Hou X."/>
            <person name="Wei L."/>
        </authorList>
    </citation>
    <scope>NUCLEOTIDE SEQUENCE</scope>
    <source>
        <strain evidence="4">G01</strain>
        <tissue evidence="4">Leaf</tissue>
    </source>
</reference>
<evidence type="ECO:0000313" key="4">
    <source>
        <dbReference type="EMBL" id="KAL0370252.1"/>
    </source>
</evidence>
<gene>
    <name evidence="4" type="ORF">Sangu_0343300</name>
</gene>
<accession>A0AAW2QRG9</accession>
<feature type="domain" description="RecF/RecN/SMC N-terminal" evidence="3">
    <location>
        <begin position="2"/>
        <end position="128"/>
    </location>
</feature>
<feature type="coiled-coil region" evidence="2">
    <location>
        <begin position="246"/>
        <end position="294"/>
    </location>
</feature>
<feature type="non-terminal residue" evidence="4">
    <location>
        <position position="1"/>
    </location>
</feature>
<dbReference type="SUPFAM" id="SSF52540">
    <property type="entry name" value="P-loop containing nucleoside triphosphate hydrolases"/>
    <property type="match status" value="1"/>
</dbReference>
<dbReference type="InterPro" id="IPR003395">
    <property type="entry name" value="RecF/RecN/SMC_N"/>
</dbReference>
<name>A0AAW2QRG9_9LAMI</name>
<dbReference type="EMBL" id="JACGWK010000002">
    <property type="protein sequence ID" value="KAL0370252.1"/>
    <property type="molecule type" value="Genomic_DNA"/>
</dbReference>
<keyword evidence="2" id="KW-0175">Coiled coil</keyword>
<dbReference type="PANTHER" id="PTHR43977">
    <property type="entry name" value="STRUCTURAL MAINTENANCE OF CHROMOSOMES PROTEIN 3"/>
    <property type="match status" value="1"/>
</dbReference>
<evidence type="ECO:0000259" key="3">
    <source>
        <dbReference type="Pfam" id="PF02463"/>
    </source>
</evidence>
<dbReference type="CDD" id="cd03272">
    <property type="entry name" value="ABC_SMC3_euk"/>
    <property type="match status" value="1"/>
</dbReference>
<protein>
    <submittedName>
        <fullName evidence="4">Structural maintenance of chromosomes protein 3</fullName>
    </submittedName>
</protein>
<dbReference type="Gene3D" id="3.40.50.300">
    <property type="entry name" value="P-loop containing nucleotide triphosphate hydrolases"/>
    <property type="match status" value="1"/>
</dbReference>
<dbReference type="Pfam" id="PF02463">
    <property type="entry name" value="SMC_N"/>
    <property type="match status" value="1"/>
</dbReference>
<keyword evidence="1" id="KW-0131">Cell cycle</keyword>
<proteinExistence type="predicted"/>
<sequence length="312" mass="36527">VVIEGFKSYREQVATETFSPKVNCVVGANGSGKSNFFHAIRFVISDLFHNLRNEERQALLHEGAGHQVLSAFVEIVFDNSDNRIPVDKEEVRLRRTIGVKKDEYFLDGKHITKTEVMNLLESAGFSRSNPYYVVQQGKIALTLMKDSERLDLLKEIGGTRVYEERRRESNKRRQIIQVVQYLDDKLRELDEEKEELKKYQQLDRQRKSLEYTIYDKELHHAKQMLMDIEENRNKVSETSATMYNKVLDAHEKCKELDKLLKDLTKEAQILSREKEAIEKQRTEAIKKRAKLELDEDFHDKINIKAKVLTLPL</sequence>
<evidence type="ECO:0000256" key="2">
    <source>
        <dbReference type="SAM" id="Coils"/>
    </source>
</evidence>
<dbReference type="GO" id="GO:0016887">
    <property type="term" value="F:ATP hydrolysis activity"/>
    <property type="evidence" value="ECO:0007669"/>
    <property type="project" value="InterPro"/>
</dbReference>
<dbReference type="InterPro" id="IPR041741">
    <property type="entry name" value="SMC3_ABC_euk"/>
</dbReference>
<organism evidence="4">
    <name type="scientific">Sesamum angustifolium</name>
    <dbReference type="NCBI Taxonomy" id="2727405"/>
    <lineage>
        <taxon>Eukaryota</taxon>
        <taxon>Viridiplantae</taxon>
        <taxon>Streptophyta</taxon>
        <taxon>Embryophyta</taxon>
        <taxon>Tracheophyta</taxon>
        <taxon>Spermatophyta</taxon>
        <taxon>Magnoliopsida</taxon>
        <taxon>eudicotyledons</taxon>
        <taxon>Gunneridae</taxon>
        <taxon>Pentapetalae</taxon>
        <taxon>asterids</taxon>
        <taxon>lamiids</taxon>
        <taxon>Lamiales</taxon>
        <taxon>Pedaliaceae</taxon>
        <taxon>Sesamum</taxon>
    </lineage>
</organism>
<dbReference type="FunFam" id="3.40.50.300:FF:000424">
    <property type="entry name" value="Structural maintenance of chromosomes 3"/>
    <property type="match status" value="1"/>
</dbReference>
<reference evidence="4" key="2">
    <citation type="journal article" date="2024" name="Plant">
        <title>Genomic evolution and insights into agronomic trait innovations of Sesamum species.</title>
        <authorList>
            <person name="Miao H."/>
            <person name="Wang L."/>
            <person name="Qu L."/>
            <person name="Liu H."/>
            <person name="Sun Y."/>
            <person name="Le M."/>
            <person name="Wang Q."/>
            <person name="Wei S."/>
            <person name="Zheng Y."/>
            <person name="Lin W."/>
            <person name="Duan Y."/>
            <person name="Cao H."/>
            <person name="Xiong S."/>
            <person name="Wang X."/>
            <person name="Wei L."/>
            <person name="Li C."/>
            <person name="Ma Q."/>
            <person name="Ju M."/>
            <person name="Zhao R."/>
            <person name="Li G."/>
            <person name="Mu C."/>
            <person name="Tian Q."/>
            <person name="Mei H."/>
            <person name="Zhang T."/>
            <person name="Gao T."/>
            <person name="Zhang H."/>
        </authorList>
    </citation>
    <scope>NUCLEOTIDE SEQUENCE</scope>
    <source>
        <strain evidence="4">G01</strain>
    </source>
</reference>